<evidence type="ECO:0000313" key="3">
    <source>
        <dbReference type="Proteomes" id="UP000250043"/>
    </source>
</evidence>
<accession>A0A8E2AIE7</accession>
<gene>
    <name evidence="2" type="ORF">OBBRIDRAFT_740471</name>
</gene>
<dbReference type="Proteomes" id="UP000250043">
    <property type="component" value="Unassembled WGS sequence"/>
</dbReference>
<evidence type="ECO:0000259" key="1">
    <source>
        <dbReference type="Pfam" id="PF23868"/>
    </source>
</evidence>
<feature type="domain" description="Mmc1 C-terminal" evidence="1">
    <location>
        <begin position="418"/>
        <end position="598"/>
    </location>
</feature>
<name>A0A8E2AIE7_9APHY</name>
<dbReference type="InterPro" id="IPR056196">
    <property type="entry name" value="Mmc1_C"/>
</dbReference>
<dbReference type="PANTHER" id="PTHR38644:SF1">
    <property type="entry name" value="EXPRESSED PROTEIN"/>
    <property type="match status" value="1"/>
</dbReference>
<dbReference type="EMBL" id="KV722609">
    <property type="protein sequence ID" value="OCH85096.1"/>
    <property type="molecule type" value="Genomic_DNA"/>
</dbReference>
<evidence type="ECO:0000313" key="2">
    <source>
        <dbReference type="EMBL" id="OCH85096.1"/>
    </source>
</evidence>
<sequence length="667" mass="72958">MQTCLVVSSRAPSLSALHQRNCQFASAVVHVPSSRRCRRAASTAVAYTTRAPTEELSAPRQETLTVLHKTTSLLPRVLPQRHRSPTEPECLEFWDELLNEAYNDLSVTPGAKVDDRVRLAVCGLDDLSESQARDLVTALLEDPFASEAQKEAIRSRWQSVPEDADAISIQWDHYPTAHASLQVRSAWLQQLPAPVQLVELRSTSRPPPPSASTKTLFTADIPVIVCNPAFTSLDTLVDPAFPQPLPLTHPHAILVVTTLYSAELGSRIKACFPDTLTVLFIDPSRALTALSILSAAPSSPIAVQRYQDDFDGSRISSLTHSIRDVLSARTDPPSRSPAAVLHVHTAQANIAGSLAACRSFLTRALREIDGVCLLLSGLKVRIEEAKVKVPREVFGAASEGADEVQAALDKARRDIGVVMDALTWWKLLWRVDDLAEVVNAAVERVWCKDLEQKLIFHAGRLASLQEDFTKSSKDLLASFPPTSPFHSPVLENTLSRISTTPAYLVDAATLAAPLKWRRQQLSFPTTRLHLSAQRAMFGMGGSVLGSMGAVWAGWVGHLGLLDIGLQPETAVGLGLLGGAAGVRWAIARFEKAKRKWWKDWGRVSEGLGRDLRAALDKTMEEKVLVVPAEACRGLKDLTSRRKDQIDELMEEVAGLETDLARVTSESK</sequence>
<organism evidence="2 3">
    <name type="scientific">Obba rivulosa</name>
    <dbReference type="NCBI Taxonomy" id="1052685"/>
    <lineage>
        <taxon>Eukaryota</taxon>
        <taxon>Fungi</taxon>
        <taxon>Dikarya</taxon>
        <taxon>Basidiomycota</taxon>
        <taxon>Agaricomycotina</taxon>
        <taxon>Agaricomycetes</taxon>
        <taxon>Polyporales</taxon>
        <taxon>Gelatoporiaceae</taxon>
        <taxon>Obba</taxon>
    </lineage>
</organism>
<keyword evidence="3" id="KW-1185">Reference proteome</keyword>
<dbReference type="Pfam" id="PF23868">
    <property type="entry name" value="Mmc1_C"/>
    <property type="match status" value="1"/>
</dbReference>
<proteinExistence type="predicted"/>
<protein>
    <recommendedName>
        <fullName evidence="1">Mmc1 C-terminal domain-containing protein</fullName>
    </recommendedName>
</protein>
<dbReference type="PANTHER" id="PTHR38644">
    <property type="entry name" value="EXPRESSED PROTEIN"/>
    <property type="match status" value="1"/>
</dbReference>
<dbReference type="OrthoDB" id="5319015at2759"/>
<reference evidence="2 3" key="1">
    <citation type="submission" date="2016-07" db="EMBL/GenBank/DDBJ databases">
        <title>Draft genome of the white-rot fungus Obba rivulosa 3A-2.</title>
        <authorList>
            <consortium name="DOE Joint Genome Institute"/>
            <person name="Miettinen O."/>
            <person name="Riley R."/>
            <person name="Acob R."/>
            <person name="Barry K."/>
            <person name="Cullen D."/>
            <person name="De Vries R."/>
            <person name="Hainaut M."/>
            <person name="Hatakka A."/>
            <person name="Henrissat B."/>
            <person name="Hilden K."/>
            <person name="Kuo R."/>
            <person name="Labutti K."/>
            <person name="Lipzen A."/>
            <person name="Makela M.R."/>
            <person name="Sandor L."/>
            <person name="Spatafora J.W."/>
            <person name="Grigoriev I.V."/>
            <person name="Hibbett D.S."/>
        </authorList>
    </citation>
    <scope>NUCLEOTIDE SEQUENCE [LARGE SCALE GENOMIC DNA]</scope>
    <source>
        <strain evidence="2 3">3A-2</strain>
    </source>
</reference>
<dbReference type="AlphaFoldDB" id="A0A8E2AIE7"/>